<dbReference type="InterPro" id="IPR036388">
    <property type="entry name" value="WH-like_DNA-bd_sf"/>
</dbReference>
<evidence type="ECO:0000313" key="2">
    <source>
        <dbReference type="EMBL" id="MDE8647508.1"/>
    </source>
</evidence>
<comment type="caution">
    <text evidence="2">The sequence shown here is derived from an EMBL/GenBank/DDBJ whole genome shotgun (WGS) entry which is preliminary data.</text>
</comment>
<dbReference type="InterPro" id="IPR005471">
    <property type="entry name" value="Tscrpt_reg_IclR_N"/>
</dbReference>
<dbReference type="Proteomes" id="UP001217325">
    <property type="component" value="Unassembled WGS sequence"/>
</dbReference>
<feature type="domain" description="HTH iclR-type" evidence="1">
    <location>
        <begin position="28"/>
        <end position="59"/>
    </location>
</feature>
<evidence type="ECO:0000259" key="1">
    <source>
        <dbReference type="Pfam" id="PF09339"/>
    </source>
</evidence>
<evidence type="ECO:0000313" key="3">
    <source>
        <dbReference type="Proteomes" id="UP001217325"/>
    </source>
</evidence>
<dbReference type="AlphaFoldDB" id="A0AAW6LJZ3"/>
<dbReference type="EMBL" id="JARDXE010000014">
    <property type="protein sequence ID" value="MDE8647508.1"/>
    <property type="molecule type" value="Genomic_DNA"/>
</dbReference>
<sequence length="194" mass="21356">MRNVPPALMPIFRSKAQAELLARVLLHPDEQFSLTDLAEHTGVALSTMHREVAQLITAGIFTDRYVGRTRLISAADTPVVAPLRHLVMLTYGPPQVIAEEFALVGVEKVVIFGSWAARYEDQPGRQPNDIDVLLVGEVSRLQMYTAADLASERIGKPVHPVVCSAQVWANPEGDVLVSEIQKSPHLTVFEREAV</sequence>
<dbReference type="InterPro" id="IPR043519">
    <property type="entry name" value="NT_sf"/>
</dbReference>
<organism evidence="2 3">
    <name type="scientific">Rhodococcus qingshengii</name>
    <dbReference type="NCBI Taxonomy" id="334542"/>
    <lineage>
        <taxon>Bacteria</taxon>
        <taxon>Bacillati</taxon>
        <taxon>Actinomycetota</taxon>
        <taxon>Actinomycetes</taxon>
        <taxon>Mycobacteriales</taxon>
        <taxon>Nocardiaceae</taxon>
        <taxon>Rhodococcus</taxon>
        <taxon>Rhodococcus erythropolis group</taxon>
    </lineage>
</organism>
<proteinExistence type="predicted"/>
<dbReference type="Pfam" id="PF09339">
    <property type="entry name" value="HTH_IclR"/>
    <property type="match status" value="1"/>
</dbReference>
<dbReference type="Gene3D" id="3.30.460.10">
    <property type="entry name" value="Beta Polymerase, domain 2"/>
    <property type="match status" value="1"/>
</dbReference>
<protein>
    <submittedName>
        <fullName evidence="2">ArsR family transcriptional regulator</fullName>
    </submittedName>
</protein>
<dbReference type="InterPro" id="IPR036390">
    <property type="entry name" value="WH_DNA-bd_sf"/>
</dbReference>
<dbReference type="Gene3D" id="1.10.10.10">
    <property type="entry name" value="Winged helix-like DNA-binding domain superfamily/Winged helix DNA-binding domain"/>
    <property type="match status" value="1"/>
</dbReference>
<dbReference type="SUPFAM" id="SSF46785">
    <property type="entry name" value="Winged helix' DNA-binding domain"/>
    <property type="match status" value="1"/>
</dbReference>
<gene>
    <name evidence="2" type="ORF">PXH69_21275</name>
</gene>
<reference evidence="2" key="1">
    <citation type="submission" date="2023-02" db="EMBL/GenBank/DDBJ databases">
        <title>A novel hydrolase synthesized by Rhodococcus erythropolis HQ is responsible for the detoxification of Zearalenone.</title>
        <authorList>
            <person name="Hu J."/>
            <person name="Xu J."/>
        </authorList>
    </citation>
    <scope>NUCLEOTIDE SEQUENCE</scope>
    <source>
        <strain evidence="2">HQ</strain>
    </source>
</reference>
<name>A0AAW6LJZ3_RHOSG</name>
<accession>A0AAW6LJZ3</accession>
<dbReference type="RefSeq" id="WP_206492759.1">
    <property type="nucleotide sequence ID" value="NZ_JARDXE010000014.1"/>
</dbReference>